<dbReference type="EMBL" id="AWSO01002034">
    <property type="protein sequence ID" value="ESK82199.1"/>
    <property type="molecule type" value="Genomic_DNA"/>
</dbReference>
<reference evidence="1 2" key="1">
    <citation type="journal article" date="2014" name="BMC Genomics">
        <title>Genome and secretome analysis of the hemibiotrophic fungal pathogen, Moniliophthora roreri, which causes frosty pod rot disease of cacao: mechanisms of the biotrophic and necrotrophic phases.</title>
        <authorList>
            <person name="Meinhardt L.W."/>
            <person name="Costa G.G.L."/>
            <person name="Thomazella D.P.T."/>
            <person name="Teixeira P.J.P.L."/>
            <person name="Carazzolle M.F."/>
            <person name="Schuster S.C."/>
            <person name="Carlson J.E."/>
            <person name="Guiltinan M.J."/>
            <person name="Mieczkowski P."/>
            <person name="Farmer A."/>
            <person name="Ramaraj T."/>
            <person name="Crozier J."/>
            <person name="Davis R.E."/>
            <person name="Shao J."/>
            <person name="Melnick R.L."/>
            <person name="Pereira G.A.G."/>
            <person name="Bailey B.A."/>
        </authorList>
    </citation>
    <scope>NUCLEOTIDE SEQUENCE [LARGE SCALE GENOMIC DNA]</scope>
    <source>
        <strain evidence="1 2">MCA 2997</strain>
    </source>
</reference>
<dbReference type="Proteomes" id="UP000017559">
    <property type="component" value="Unassembled WGS sequence"/>
</dbReference>
<accession>V2XS01</accession>
<organism evidence="1 2">
    <name type="scientific">Moniliophthora roreri (strain MCA 2997)</name>
    <name type="common">Cocoa frosty pod rot fungus</name>
    <name type="synonym">Crinipellis roreri</name>
    <dbReference type="NCBI Taxonomy" id="1381753"/>
    <lineage>
        <taxon>Eukaryota</taxon>
        <taxon>Fungi</taxon>
        <taxon>Dikarya</taxon>
        <taxon>Basidiomycota</taxon>
        <taxon>Agaricomycotina</taxon>
        <taxon>Agaricomycetes</taxon>
        <taxon>Agaricomycetidae</taxon>
        <taxon>Agaricales</taxon>
        <taxon>Marasmiineae</taxon>
        <taxon>Marasmiaceae</taxon>
        <taxon>Moniliophthora</taxon>
    </lineage>
</organism>
<sequence length="100" mass="11500">MERYQFSNDDGSYDYKRENIHAFQAMHIKTASEHKSLLRSWFACLGHTNLGTGFSGCYDESGSRLWGEQMTTRLVLVESKSECNGVTESNAFLEYHTFML</sequence>
<feature type="non-terminal residue" evidence="1">
    <location>
        <position position="100"/>
    </location>
</feature>
<name>V2XS01_MONRO</name>
<comment type="caution">
    <text evidence="1">The sequence shown here is derived from an EMBL/GenBank/DDBJ whole genome shotgun (WGS) entry which is preliminary data.</text>
</comment>
<keyword evidence="2" id="KW-1185">Reference proteome</keyword>
<protein>
    <submittedName>
        <fullName evidence="1">Uncharacterized protein</fullName>
    </submittedName>
</protein>
<evidence type="ECO:0000313" key="1">
    <source>
        <dbReference type="EMBL" id="ESK82199.1"/>
    </source>
</evidence>
<evidence type="ECO:0000313" key="2">
    <source>
        <dbReference type="Proteomes" id="UP000017559"/>
    </source>
</evidence>
<dbReference type="HOGENOM" id="CLU_2312842_0_0_1"/>
<gene>
    <name evidence="1" type="ORF">Moror_5428</name>
</gene>
<dbReference type="AlphaFoldDB" id="V2XS01"/>
<dbReference type="KEGG" id="mrr:Moror_5428"/>
<proteinExistence type="predicted"/>